<evidence type="ECO:0000313" key="3">
    <source>
        <dbReference type="Proteomes" id="UP000077315"/>
    </source>
</evidence>
<evidence type="ECO:0000313" key="2">
    <source>
        <dbReference type="EMBL" id="OAD78194.1"/>
    </source>
</evidence>
<keyword evidence="3" id="KW-1185">Reference proteome</keyword>
<dbReference type="AlphaFoldDB" id="A0A167PM12"/>
<accession>A0A167PM12</accession>
<proteinExistence type="predicted"/>
<gene>
    <name evidence="2" type="ORF">PHYBLDRAFT_71759</name>
</gene>
<dbReference type="GeneID" id="29003442"/>
<dbReference type="OrthoDB" id="10368476at2759"/>
<keyword evidence="1" id="KW-0812">Transmembrane</keyword>
<dbReference type="RefSeq" id="XP_018296234.1">
    <property type="nucleotide sequence ID" value="XM_018442536.1"/>
</dbReference>
<name>A0A167PM12_PHYB8</name>
<dbReference type="Proteomes" id="UP000077315">
    <property type="component" value="Unassembled WGS sequence"/>
</dbReference>
<protein>
    <submittedName>
        <fullName evidence="2">Uncharacterized protein</fullName>
    </submittedName>
</protein>
<evidence type="ECO:0000256" key="1">
    <source>
        <dbReference type="SAM" id="Phobius"/>
    </source>
</evidence>
<reference evidence="3" key="1">
    <citation type="submission" date="2015-06" db="EMBL/GenBank/DDBJ databases">
        <title>Expansion of signal transduction pathways in fungi by whole-genome duplication.</title>
        <authorList>
            <consortium name="DOE Joint Genome Institute"/>
            <person name="Corrochano L.M."/>
            <person name="Kuo A."/>
            <person name="Marcet-Houben M."/>
            <person name="Polaino S."/>
            <person name="Salamov A."/>
            <person name="Villalobos J.M."/>
            <person name="Alvarez M.I."/>
            <person name="Avalos J."/>
            <person name="Benito E.P."/>
            <person name="Benoit I."/>
            <person name="Burger G."/>
            <person name="Camino L.P."/>
            <person name="Canovas D."/>
            <person name="Cerda-Olmedo E."/>
            <person name="Cheng J.-F."/>
            <person name="Dominguez A."/>
            <person name="Elias M."/>
            <person name="Eslava A.P."/>
            <person name="Glaser F."/>
            <person name="Grimwood J."/>
            <person name="Gutierrez G."/>
            <person name="Heitman J."/>
            <person name="Henrissat B."/>
            <person name="Iturriaga E.A."/>
            <person name="Lang B.F."/>
            <person name="Lavin J.L."/>
            <person name="Lee S."/>
            <person name="Li W."/>
            <person name="Lindquist E."/>
            <person name="Lopez-Garcia S."/>
            <person name="Luque E.M."/>
            <person name="Marcos A.T."/>
            <person name="Martin J."/>
            <person name="McCluskey K."/>
            <person name="Medina H.R."/>
            <person name="Miralles-Duran A."/>
            <person name="Miyazaki A."/>
            <person name="Munoz-Torres E."/>
            <person name="Oguiza J.A."/>
            <person name="Ohm R."/>
            <person name="Olmedo M."/>
            <person name="Orejas M."/>
            <person name="Ortiz-Castellanos L."/>
            <person name="Pisabarro A.G."/>
            <person name="Rodriguez-Romero J."/>
            <person name="Ruiz-Herrera J."/>
            <person name="Ruiz-Vazquez R."/>
            <person name="Sanz C."/>
            <person name="Schackwitz W."/>
            <person name="Schmutz J."/>
            <person name="Shahriari M."/>
            <person name="Shelest E."/>
            <person name="Silva-Franco F."/>
            <person name="Soanes D."/>
            <person name="Syed K."/>
            <person name="Tagua V.G."/>
            <person name="Talbot N.J."/>
            <person name="Thon M."/>
            <person name="De vries R.P."/>
            <person name="Wiebenga A."/>
            <person name="Yadav J.S."/>
            <person name="Braun E.L."/>
            <person name="Baker S."/>
            <person name="Garre V."/>
            <person name="Horwitz B."/>
            <person name="Torres-Martinez S."/>
            <person name="Idnurm A."/>
            <person name="Herrera-Estrella A."/>
            <person name="Gabaldon T."/>
            <person name="Grigoriev I.V."/>
        </authorList>
    </citation>
    <scope>NUCLEOTIDE SEQUENCE [LARGE SCALE GENOMIC DNA]</scope>
    <source>
        <strain evidence="3">NRRL 1555(-)</strain>
    </source>
</reference>
<sequence length="210" mass="22731">MQPNYNDTKKNTPMLAPEPFRPANVHPIAEEMQDLQPVYPPQAVVIHGGSRPVSMDPSESTLSRTSSTRASVGYVSSASSTVIGSESSLGSDSTLLSFRQPISEKPSAWLHRRQRGSACGRCILGMAGLVVFLVMVAAFVLWISNGYIFPAPQYSTEYAQSPRSSIISDVKYSSVIETASIEALVAAPEPTYLMINGEKVPKNARSPRLL</sequence>
<dbReference type="InParanoid" id="A0A167PM12"/>
<keyword evidence="1" id="KW-1133">Transmembrane helix</keyword>
<feature type="transmembrane region" description="Helical" evidence="1">
    <location>
        <begin position="122"/>
        <end position="143"/>
    </location>
</feature>
<dbReference type="VEuPathDB" id="FungiDB:PHYBLDRAFT_71759"/>
<dbReference type="EMBL" id="KV440973">
    <property type="protein sequence ID" value="OAD78194.1"/>
    <property type="molecule type" value="Genomic_DNA"/>
</dbReference>
<organism evidence="2 3">
    <name type="scientific">Phycomyces blakesleeanus (strain ATCC 8743b / DSM 1359 / FGSC 10004 / NBRC 33097 / NRRL 1555)</name>
    <dbReference type="NCBI Taxonomy" id="763407"/>
    <lineage>
        <taxon>Eukaryota</taxon>
        <taxon>Fungi</taxon>
        <taxon>Fungi incertae sedis</taxon>
        <taxon>Mucoromycota</taxon>
        <taxon>Mucoromycotina</taxon>
        <taxon>Mucoromycetes</taxon>
        <taxon>Mucorales</taxon>
        <taxon>Phycomycetaceae</taxon>
        <taxon>Phycomyces</taxon>
    </lineage>
</organism>
<keyword evidence="1" id="KW-0472">Membrane</keyword>